<name>A0A5J5INJ4_9MICO</name>
<dbReference type="Gene3D" id="3.40.50.720">
    <property type="entry name" value="NAD(P)-binding Rossmann-like Domain"/>
    <property type="match status" value="1"/>
</dbReference>
<dbReference type="PRINTS" id="PR00080">
    <property type="entry name" value="SDRFAMILY"/>
</dbReference>
<comment type="caution">
    <text evidence="3">The sequence shown here is derived from an EMBL/GenBank/DDBJ whole genome shotgun (WGS) entry which is preliminary data.</text>
</comment>
<dbReference type="Pfam" id="PF13561">
    <property type="entry name" value="adh_short_C2"/>
    <property type="match status" value="1"/>
</dbReference>
<dbReference type="PROSITE" id="PS00061">
    <property type="entry name" value="ADH_SHORT"/>
    <property type="match status" value="1"/>
</dbReference>
<evidence type="ECO:0000313" key="3">
    <source>
        <dbReference type="EMBL" id="KAA9085012.1"/>
    </source>
</evidence>
<dbReference type="InterPro" id="IPR020904">
    <property type="entry name" value="Sc_DH/Rdtase_CS"/>
</dbReference>
<dbReference type="AlphaFoldDB" id="A0A5J5INJ4"/>
<dbReference type="FunFam" id="3.40.50.720:FF:000084">
    <property type="entry name" value="Short-chain dehydrogenase reductase"/>
    <property type="match status" value="1"/>
</dbReference>
<reference evidence="4" key="1">
    <citation type="submission" date="2019-09" db="EMBL/GenBank/DDBJ databases">
        <title>Mumia zhuanghuii sp. nov. isolated from the intestinal contents of plateau pika (Ochotona curzoniae) in the Qinghai-Tibet plateau of China.</title>
        <authorList>
            <person name="Tian Z."/>
        </authorList>
    </citation>
    <scope>NUCLEOTIDE SEQUENCE [LARGE SCALE GENOMIC DNA]</scope>
    <source>
        <strain evidence="4">DSM 25564</strain>
    </source>
</reference>
<comment type="similarity">
    <text evidence="1">Belongs to the short-chain dehydrogenases/reductases (SDR) family.</text>
</comment>
<evidence type="ECO:0000256" key="2">
    <source>
        <dbReference type="ARBA" id="ARBA00023002"/>
    </source>
</evidence>
<dbReference type="GO" id="GO:0016491">
    <property type="term" value="F:oxidoreductase activity"/>
    <property type="evidence" value="ECO:0007669"/>
    <property type="project" value="UniProtKB-KW"/>
</dbReference>
<dbReference type="PRINTS" id="PR00081">
    <property type="entry name" value="GDHRDH"/>
</dbReference>
<proteinExistence type="inferred from homology"/>
<dbReference type="PANTHER" id="PTHR42879:SF2">
    <property type="entry name" value="3-OXOACYL-[ACYL-CARRIER-PROTEIN] REDUCTASE FABG"/>
    <property type="match status" value="1"/>
</dbReference>
<dbReference type="EMBL" id="VYRZ01000003">
    <property type="protein sequence ID" value="KAA9085012.1"/>
    <property type="molecule type" value="Genomic_DNA"/>
</dbReference>
<dbReference type="InterPro" id="IPR050259">
    <property type="entry name" value="SDR"/>
</dbReference>
<evidence type="ECO:0000256" key="1">
    <source>
        <dbReference type="ARBA" id="ARBA00006484"/>
    </source>
</evidence>
<gene>
    <name evidence="3" type="ORF">F6B42_10905</name>
</gene>
<accession>A0A5J5INJ4</accession>
<protein>
    <submittedName>
        <fullName evidence="3">SDR family oxidoreductase</fullName>
    </submittedName>
</protein>
<keyword evidence="4" id="KW-1185">Reference proteome</keyword>
<dbReference type="RefSeq" id="WP_150419721.1">
    <property type="nucleotide sequence ID" value="NZ_VYRZ01000003.1"/>
</dbReference>
<keyword evidence="2" id="KW-0560">Oxidoreductase</keyword>
<dbReference type="GO" id="GO:0032787">
    <property type="term" value="P:monocarboxylic acid metabolic process"/>
    <property type="evidence" value="ECO:0007669"/>
    <property type="project" value="UniProtKB-ARBA"/>
</dbReference>
<dbReference type="CDD" id="cd05233">
    <property type="entry name" value="SDR_c"/>
    <property type="match status" value="1"/>
</dbReference>
<dbReference type="SUPFAM" id="SSF51735">
    <property type="entry name" value="NAD(P)-binding Rossmann-fold domains"/>
    <property type="match status" value="1"/>
</dbReference>
<organism evidence="3 4">
    <name type="scientific">Microbacterium radiodurans</name>
    <dbReference type="NCBI Taxonomy" id="661398"/>
    <lineage>
        <taxon>Bacteria</taxon>
        <taxon>Bacillati</taxon>
        <taxon>Actinomycetota</taxon>
        <taxon>Actinomycetes</taxon>
        <taxon>Micrococcales</taxon>
        <taxon>Microbacteriaceae</taxon>
        <taxon>Microbacterium</taxon>
    </lineage>
</organism>
<dbReference type="OrthoDB" id="517007at2"/>
<evidence type="ECO:0000313" key="4">
    <source>
        <dbReference type="Proteomes" id="UP000327039"/>
    </source>
</evidence>
<dbReference type="PANTHER" id="PTHR42879">
    <property type="entry name" value="3-OXOACYL-(ACYL-CARRIER-PROTEIN) REDUCTASE"/>
    <property type="match status" value="1"/>
</dbReference>
<sequence>MTASAGSAPAPVVAITGGGTGIGAATAARFASAGWRVAVVGRRVEPLREVASATGARAIVADAADRAQAEAAVTEILATEGRLDAVVANAGGHGFAALGDTTDEDWAASIRANLDSAFVFSRAALAALRATRGSIVVVSSLAGLAAGPSTVGYTTAKHALIGLTRSIARDYGRDGVRANAVCPGWVRTPMADAEMDEFAAAAGLDGRESAYRTVTADVPLERPADPDEIAEAILFLASPAASYISGAVLPIDGGATSVDVPTTAFARAGL</sequence>
<dbReference type="InterPro" id="IPR002347">
    <property type="entry name" value="SDR_fam"/>
</dbReference>
<dbReference type="Proteomes" id="UP000327039">
    <property type="component" value="Unassembled WGS sequence"/>
</dbReference>
<dbReference type="InterPro" id="IPR036291">
    <property type="entry name" value="NAD(P)-bd_dom_sf"/>
</dbReference>